<dbReference type="EMBL" id="MN740684">
    <property type="protein sequence ID" value="QHU07254.1"/>
    <property type="molecule type" value="Genomic_DNA"/>
</dbReference>
<feature type="transmembrane region" description="Helical" evidence="1">
    <location>
        <begin position="155"/>
        <end position="175"/>
    </location>
</feature>
<reference evidence="2" key="1">
    <citation type="journal article" date="2020" name="Nature">
        <title>Giant virus diversity and host interactions through global metagenomics.</title>
        <authorList>
            <person name="Schulz F."/>
            <person name="Roux S."/>
            <person name="Paez-Espino D."/>
            <person name="Jungbluth S."/>
            <person name="Walsh D.A."/>
            <person name="Denef V.J."/>
            <person name="McMahon K.D."/>
            <person name="Konstantinidis K.T."/>
            <person name="Eloe-Fadrosh E.A."/>
            <person name="Kyrpides N.C."/>
            <person name="Woyke T."/>
        </authorList>
    </citation>
    <scope>NUCLEOTIDE SEQUENCE</scope>
    <source>
        <strain evidence="2">GVMAG-S-1040241-154</strain>
    </source>
</reference>
<feature type="transmembrane region" description="Helical" evidence="1">
    <location>
        <begin position="195"/>
        <end position="214"/>
    </location>
</feature>
<organism evidence="2">
    <name type="scientific">viral metagenome</name>
    <dbReference type="NCBI Taxonomy" id="1070528"/>
    <lineage>
        <taxon>unclassified sequences</taxon>
        <taxon>metagenomes</taxon>
        <taxon>organismal metagenomes</taxon>
    </lineage>
</organism>
<feature type="transmembrane region" description="Helical" evidence="1">
    <location>
        <begin position="243"/>
        <end position="260"/>
    </location>
</feature>
<feature type="transmembrane region" description="Helical" evidence="1">
    <location>
        <begin position="12"/>
        <end position="34"/>
    </location>
</feature>
<proteinExistence type="predicted"/>
<feature type="transmembrane region" description="Helical" evidence="1">
    <location>
        <begin position="101"/>
        <end position="118"/>
    </location>
</feature>
<keyword evidence="1" id="KW-1133">Transmembrane helix</keyword>
<evidence type="ECO:0000313" key="2">
    <source>
        <dbReference type="EMBL" id="QHU07254.1"/>
    </source>
</evidence>
<keyword evidence="1" id="KW-0812">Transmembrane</keyword>
<sequence>MSYLITNHDYKHLHAISGLIAILNFIYNIYNLIIYNSNKLTIYLVFNNLLLALLSLQFKLPEKRNLDKPMIWKEFRLHSILFTFRHTFITILSLLNLDYYIIKHFIIILTLYLADLITKKYGNNEIRTTNYMPYRNNLDNESIMKIKNSYTKKQFGATIFCILNSSDCNYLPLYGIQSAPFMMTLVRKGKVNTNMYHIVYSLTLQLPFYLYFIFVRKLEFGINDLIFAIYYKIVYDLRIKFKLNKYILWNITLPIFYYIYYNNTFQNYNSNYLSYFIIIRQIIIDYNIYKKLYINIY</sequence>
<accession>A0A6C0JU77</accession>
<keyword evidence="1" id="KW-0472">Membrane</keyword>
<name>A0A6C0JU77_9ZZZZ</name>
<protein>
    <submittedName>
        <fullName evidence="2">Uncharacterized protein</fullName>
    </submittedName>
</protein>
<dbReference type="AlphaFoldDB" id="A0A6C0JU77"/>
<feature type="transmembrane region" description="Helical" evidence="1">
    <location>
        <begin position="40"/>
        <end position="56"/>
    </location>
</feature>
<evidence type="ECO:0000256" key="1">
    <source>
        <dbReference type="SAM" id="Phobius"/>
    </source>
</evidence>